<dbReference type="AlphaFoldDB" id="U2KK56"/>
<evidence type="ECO:0000313" key="2">
    <source>
        <dbReference type="EMBL" id="ERJ98871.1"/>
    </source>
</evidence>
<reference evidence="2 3" key="1">
    <citation type="submission" date="2013-08" db="EMBL/GenBank/DDBJ databases">
        <authorList>
            <person name="Durkin A.S."/>
            <person name="Haft D.R."/>
            <person name="McCorrison J."/>
            <person name="Torralba M."/>
            <person name="Gillis M."/>
            <person name="Haft D.H."/>
            <person name="Methe B."/>
            <person name="Sutton G."/>
            <person name="Nelson K.E."/>
        </authorList>
    </citation>
    <scope>NUCLEOTIDE SEQUENCE [LARGE SCALE GENOMIC DNA]</scope>
    <source>
        <strain evidence="2 3">F0068</strain>
    </source>
</reference>
<dbReference type="RefSeq" id="WP_021584734.1">
    <property type="nucleotide sequence ID" value="NZ_AWET01000045.1"/>
</dbReference>
<keyword evidence="1" id="KW-0472">Membrane</keyword>
<organism evidence="2 3">
    <name type="scientific">Hoylesella pleuritidis F0068</name>
    <dbReference type="NCBI Taxonomy" id="1081904"/>
    <lineage>
        <taxon>Bacteria</taxon>
        <taxon>Pseudomonadati</taxon>
        <taxon>Bacteroidota</taxon>
        <taxon>Bacteroidia</taxon>
        <taxon>Bacteroidales</taxon>
        <taxon>Prevotellaceae</taxon>
        <taxon>Hoylesella</taxon>
    </lineage>
</organism>
<keyword evidence="1" id="KW-0812">Transmembrane</keyword>
<keyword evidence="3" id="KW-1185">Reference proteome</keyword>
<protein>
    <recommendedName>
        <fullName evidence="4">Positive regulator of sigma(E), RseC/MucC</fullName>
    </recommendedName>
</protein>
<keyword evidence="1" id="KW-1133">Transmembrane helix</keyword>
<sequence>MEKQEFETFWKANRERILMSSDEYIKATSSYKLSSGADWLLFAIPIVAAIIFMEQCSIERELLKWLAGAGITIVTFIICVWIKSMISDSRSPEDVEREIKERIRNSMK</sequence>
<dbReference type="EMBL" id="AWET01000045">
    <property type="protein sequence ID" value="ERJ98871.1"/>
    <property type="molecule type" value="Genomic_DNA"/>
</dbReference>
<evidence type="ECO:0000256" key="1">
    <source>
        <dbReference type="SAM" id="Phobius"/>
    </source>
</evidence>
<dbReference type="PATRIC" id="fig|1081904.3.peg.2118"/>
<comment type="caution">
    <text evidence="2">The sequence shown here is derived from an EMBL/GenBank/DDBJ whole genome shotgun (WGS) entry which is preliminary data.</text>
</comment>
<evidence type="ECO:0000313" key="3">
    <source>
        <dbReference type="Proteomes" id="UP000016600"/>
    </source>
</evidence>
<name>U2KK56_9BACT</name>
<feature type="transmembrane region" description="Helical" evidence="1">
    <location>
        <begin position="36"/>
        <end position="53"/>
    </location>
</feature>
<accession>U2KK56</accession>
<evidence type="ECO:0008006" key="4">
    <source>
        <dbReference type="Google" id="ProtNLM"/>
    </source>
</evidence>
<proteinExistence type="predicted"/>
<gene>
    <name evidence="2" type="ORF">HMPREF1218_0687</name>
</gene>
<feature type="transmembrane region" description="Helical" evidence="1">
    <location>
        <begin position="65"/>
        <end position="82"/>
    </location>
</feature>
<dbReference type="Proteomes" id="UP000016600">
    <property type="component" value="Unassembled WGS sequence"/>
</dbReference>